<evidence type="ECO:0000256" key="1">
    <source>
        <dbReference type="SAM" id="MobiDB-lite"/>
    </source>
</evidence>
<organism evidence="2 3">
    <name type="scientific">Alligator mississippiensis</name>
    <name type="common">American alligator</name>
    <dbReference type="NCBI Taxonomy" id="8496"/>
    <lineage>
        <taxon>Eukaryota</taxon>
        <taxon>Metazoa</taxon>
        <taxon>Chordata</taxon>
        <taxon>Craniata</taxon>
        <taxon>Vertebrata</taxon>
        <taxon>Euteleostomi</taxon>
        <taxon>Archelosauria</taxon>
        <taxon>Archosauria</taxon>
        <taxon>Crocodylia</taxon>
        <taxon>Alligatoridae</taxon>
        <taxon>Alligatorinae</taxon>
        <taxon>Alligator</taxon>
    </lineage>
</organism>
<protein>
    <submittedName>
        <fullName evidence="2">Uncharacterized protein</fullName>
    </submittedName>
</protein>
<dbReference type="Proteomes" id="UP000050525">
    <property type="component" value="Unassembled WGS sequence"/>
</dbReference>
<name>A0A151PA42_ALLMI</name>
<dbReference type="AlphaFoldDB" id="A0A151PA42"/>
<keyword evidence="3" id="KW-1185">Reference proteome</keyword>
<proteinExistence type="predicted"/>
<evidence type="ECO:0000313" key="3">
    <source>
        <dbReference type="Proteomes" id="UP000050525"/>
    </source>
</evidence>
<gene>
    <name evidence="2" type="ORF">Y1Q_0021498</name>
</gene>
<reference evidence="2 3" key="1">
    <citation type="journal article" date="2012" name="Genome Biol.">
        <title>Sequencing three crocodilian genomes to illuminate the evolution of archosaurs and amniotes.</title>
        <authorList>
            <person name="St John J.A."/>
            <person name="Braun E.L."/>
            <person name="Isberg S.R."/>
            <person name="Miles L.G."/>
            <person name="Chong A.Y."/>
            <person name="Gongora J."/>
            <person name="Dalzell P."/>
            <person name="Moran C."/>
            <person name="Bed'hom B."/>
            <person name="Abzhanov A."/>
            <person name="Burgess S.C."/>
            <person name="Cooksey A.M."/>
            <person name="Castoe T.A."/>
            <person name="Crawford N.G."/>
            <person name="Densmore L.D."/>
            <person name="Drew J.C."/>
            <person name="Edwards S.V."/>
            <person name="Faircloth B.C."/>
            <person name="Fujita M.K."/>
            <person name="Greenwold M.J."/>
            <person name="Hoffmann F.G."/>
            <person name="Howard J.M."/>
            <person name="Iguchi T."/>
            <person name="Janes D.E."/>
            <person name="Khan S.Y."/>
            <person name="Kohno S."/>
            <person name="de Koning A.J."/>
            <person name="Lance S.L."/>
            <person name="McCarthy F.M."/>
            <person name="McCormack J.E."/>
            <person name="Merchant M.E."/>
            <person name="Peterson D.G."/>
            <person name="Pollock D.D."/>
            <person name="Pourmand N."/>
            <person name="Raney B.J."/>
            <person name="Roessler K.A."/>
            <person name="Sanford J.R."/>
            <person name="Sawyer R.H."/>
            <person name="Schmidt C.J."/>
            <person name="Triplett E.W."/>
            <person name="Tuberville T.D."/>
            <person name="Venegas-Anaya M."/>
            <person name="Howard J.T."/>
            <person name="Jarvis E.D."/>
            <person name="Guillette L.J.Jr."/>
            <person name="Glenn T.C."/>
            <person name="Green R.E."/>
            <person name="Ray D.A."/>
        </authorList>
    </citation>
    <scope>NUCLEOTIDE SEQUENCE [LARGE SCALE GENOMIC DNA]</scope>
    <source>
        <strain evidence="2">KSC_2009_1</strain>
    </source>
</reference>
<sequence>MTTCRHPGIQVGTGWHLDDNIHEDDPAHAEGLDPLFIIPGTQNEPHPPVAVDGMGPELVVNGLEVVTEHPIIHSILEGLTLIGYMKVSGPGQEH</sequence>
<accession>A0A151PA42</accession>
<comment type="caution">
    <text evidence="2">The sequence shown here is derived from an EMBL/GenBank/DDBJ whole genome shotgun (WGS) entry which is preliminary data.</text>
</comment>
<evidence type="ECO:0000313" key="2">
    <source>
        <dbReference type="EMBL" id="KYO45864.1"/>
    </source>
</evidence>
<dbReference type="EMBL" id="AKHW03000533">
    <property type="protein sequence ID" value="KYO45864.1"/>
    <property type="molecule type" value="Genomic_DNA"/>
</dbReference>
<feature type="region of interest" description="Disordered" evidence="1">
    <location>
        <begin position="1"/>
        <end position="28"/>
    </location>
</feature>
<feature type="compositionally biased region" description="Basic and acidic residues" evidence="1">
    <location>
        <begin position="16"/>
        <end position="28"/>
    </location>
</feature>